<dbReference type="EMBL" id="FOJN01000014">
    <property type="protein sequence ID" value="SFA59942.1"/>
    <property type="molecule type" value="Genomic_DNA"/>
</dbReference>
<dbReference type="InterPro" id="IPR036271">
    <property type="entry name" value="Tet_transcr_reg_TetR-rel_C_sf"/>
</dbReference>
<dbReference type="Gene3D" id="1.10.357.10">
    <property type="entry name" value="Tetracycline Repressor, domain 2"/>
    <property type="match status" value="1"/>
</dbReference>
<dbReference type="InterPro" id="IPR009057">
    <property type="entry name" value="Homeodomain-like_sf"/>
</dbReference>
<evidence type="ECO:0000256" key="1">
    <source>
        <dbReference type="ARBA" id="ARBA00023125"/>
    </source>
</evidence>
<feature type="region of interest" description="Disordered" evidence="3">
    <location>
        <begin position="1"/>
        <end position="29"/>
    </location>
</feature>
<evidence type="ECO:0000259" key="4">
    <source>
        <dbReference type="PROSITE" id="PS50977"/>
    </source>
</evidence>
<keyword evidence="1 2" id="KW-0238">DNA-binding</keyword>
<accession>A0A1I0U783</accession>
<dbReference type="Gene3D" id="1.10.10.60">
    <property type="entry name" value="Homeodomain-like"/>
    <property type="match status" value="1"/>
</dbReference>
<evidence type="ECO:0000313" key="5">
    <source>
        <dbReference type="EMBL" id="SFA59942.1"/>
    </source>
</evidence>
<organism evidence="5 6">
    <name type="scientific">Rhodococcoides kroppenstedtii</name>
    <dbReference type="NCBI Taxonomy" id="293050"/>
    <lineage>
        <taxon>Bacteria</taxon>
        <taxon>Bacillati</taxon>
        <taxon>Actinomycetota</taxon>
        <taxon>Actinomycetes</taxon>
        <taxon>Mycobacteriales</taxon>
        <taxon>Nocardiaceae</taxon>
        <taxon>Rhodococcoides</taxon>
    </lineage>
</organism>
<reference evidence="5 6" key="1">
    <citation type="submission" date="2016-10" db="EMBL/GenBank/DDBJ databases">
        <authorList>
            <person name="de Groot N.N."/>
        </authorList>
    </citation>
    <scope>NUCLEOTIDE SEQUENCE [LARGE SCALE GENOMIC DNA]</scope>
    <source>
        <strain evidence="5 6">DSM 44908</strain>
    </source>
</reference>
<feature type="DNA-binding region" description="H-T-H motif" evidence="2">
    <location>
        <begin position="53"/>
        <end position="72"/>
    </location>
</feature>
<gene>
    <name evidence="5" type="ORF">SAMN05444374_11496</name>
</gene>
<proteinExistence type="predicted"/>
<evidence type="ECO:0000256" key="2">
    <source>
        <dbReference type="PROSITE-ProRule" id="PRU00335"/>
    </source>
</evidence>
<feature type="domain" description="HTH tetR-type" evidence="4">
    <location>
        <begin position="30"/>
        <end position="90"/>
    </location>
</feature>
<dbReference type="Proteomes" id="UP000182054">
    <property type="component" value="Unassembled WGS sequence"/>
</dbReference>
<evidence type="ECO:0000313" key="6">
    <source>
        <dbReference type="Proteomes" id="UP000182054"/>
    </source>
</evidence>
<dbReference type="SUPFAM" id="SSF48498">
    <property type="entry name" value="Tetracyclin repressor-like, C-terminal domain"/>
    <property type="match status" value="1"/>
</dbReference>
<dbReference type="InterPro" id="IPR001647">
    <property type="entry name" value="HTH_TetR"/>
</dbReference>
<dbReference type="Pfam" id="PF00440">
    <property type="entry name" value="TetR_N"/>
    <property type="match status" value="1"/>
</dbReference>
<evidence type="ECO:0000256" key="3">
    <source>
        <dbReference type="SAM" id="MobiDB-lite"/>
    </source>
</evidence>
<sequence length="204" mass="21738">MTNGVDGSPDDHSIDGRRRNQTSAEDARVARTRADVSAAALEVLTTEGWDAVTHATVARVAGYSKTTLYTHWPSRVDLLGLALDVLGEMPHHTPTGDLRADLIGEMTVFRDAVLSLRLDRILLALAHWGATEDDIARVRTRLVADGESVVRTVLGRVAGGTRLDAAVAMFSGAVICPVLMYGETPTDEVVAAAVDIVLHGVSTD</sequence>
<dbReference type="AlphaFoldDB" id="A0A1I0U783"/>
<dbReference type="GO" id="GO:0003677">
    <property type="term" value="F:DNA binding"/>
    <property type="evidence" value="ECO:0007669"/>
    <property type="project" value="UniProtKB-UniRule"/>
</dbReference>
<feature type="compositionally biased region" description="Basic and acidic residues" evidence="3">
    <location>
        <begin position="9"/>
        <end position="18"/>
    </location>
</feature>
<dbReference type="SUPFAM" id="SSF46689">
    <property type="entry name" value="Homeodomain-like"/>
    <property type="match status" value="1"/>
</dbReference>
<name>A0A1I0U783_9NOCA</name>
<dbReference type="PROSITE" id="PS50977">
    <property type="entry name" value="HTH_TETR_2"/>
    <property type="match status" value="1"/>
</dbReference>
<protein>
    <submittedName>
        <fullName evidence="5">Transcriptional regulator, TetR family</fullName>
    </submittedName>
</protein>